<dbReference type="PANTHER" id="PTHR18866:SF33">
    <property type="entry name" value="METHYLCROTONOYL-COA CARBOXYLASE SUBUNIT ALPHA, MITOCHONDRIAL-RELATED"/>
    <property type="match status" value="1"/>
</dbReference>
<dbReference type="EMBL" id="JAQMWT010000546">
    <property type="protein sequence ID" value="KAJ8599777.1"/>
    <property type="molecule type" value="Genomic_DNA"/>
</dbReference>
<dbReference type="InterPro" id="IPR000089">
    <property type="entry name" value="Biotin_lipoyl"/>
</dbReference>
<proteinExistence type="predicted"/>
<evidence type="ECO:0000259" key="5">
    <source>
        <dbReference type="PROSITE" id="PS50979"/>
    </source>
</evidence>
<dbReference type="SUPFAM" id="SSF51230">
    <property type="entry name" value="Single hybrid motif"/>
    <property type="match status" value="1"/>
</dbReference>
<keyword evidence="4" id="KW-0092">Biotin</keyword>
<feature type="domain" description="Biotin carboxylation" evidence="5">
    <location>
        <begin position="1"/>
        <end position="329"/>
    </location>
</feature>
<evidence type="ECO:0000256" key="2">
    <source>
        <dbReference type="ARBA" id="ARBA00022741"/>
    </source>
</evidence>
<keyword evidence="1" id="KW-0436">Ligase</keyword>
<dbReference type="GO" id="GO:0005524">
    <property type="term" value="F:ATP binding"/>
    <property type="evidence" value="ECO:0007669"/>
    <property type="project" value="UniProtKB-KW"/>
</dbReference>
<dbReference type="PANTHER" id="PTHR18866">
    <property type="entry name" value="CARBOXYLASE:PYRUVATE/ACETYL-COA/PROPIONYL-COA CARBOXYLASE"/>
    <property type="match status" value="1"/>
</dbReference>
<protein>
    <recommendedName>
        <fullName evidence="5">Biotin carboxylation domain-containing protein</fullName>
    </recommendedName>
</protein>
<reference evidence="6" key="1">
    <citation type="submission" date="2023-01" db="EMBL/GenBank/DDBJ databases">
        <title>Metagenome sequencing of chrysophaentin producing Chrysophaeum taylorii.</title>
        <authorList>
            <person name="Davison J."/>
            <person name="Bewley C."/>
        </authorList>
    </citation>
    <scope>NUCLEOTIDE SEQUENCE</scope>
    <source>
        <strain evidence="6">NIES-1699</strain>
    </source>
</reference>
<accession>A0AAD7U7M6</accession>
<keyword evidence="2" id="KW-0547">Nucleotide-binding</keyword>
<evidence type="ECO:0000256" key="4">
    <source>
        <dbReference type="ARBA" id="ARBA00023267"/>
    </source>
</evidence>
<dbReference type="InterPro" id="IPR011053">
    <property type="entry name" value="Single_hybrid_motif"/>
</dbReference>
<dbReference type="InterPro" id="IPR016185">
    <property type="entry name" value="PreATP-grasp_dom_sf"/>
</dbReference>
<evidence type="ECO:0000256" key="1">
    <source>
        <dbReference type="ARBA" id="ARBA00022598"/>
    </source>
</evidence>
<dbReference type="SUPFAM" id="SSF52440">
    <property type="entry name" value="PreATP-grasp domain"/>
    <property type="match status" value="1"/>
</dbReference>
<gene>
    <name evidence="6" type="ORF">CTAYLR_003437</name>
</gene>
<evidence type="ECO:0000256" key="3">
    <source>
        <dbReference type="ARBA" id="ARBA00022840"/>
    </source>
</evidence>
<sequence length="329" mass="34655">MVANRGETGARLVRALRKVGATSVALATPLEAFKSLHCLLADEVATLGPRAYLDVGAVVAGLDIYVVVEIAPAPGNGSRSNEHPVVTEAIYGLDLVALQLDLAAGRPLPFVVVVVVENDVPRGVAVEGRVSTTSSGDAVRAYLEHPEARVDSCCYAGLDLAAPRRGSTRCWQRGCADAVEHLVAAGVDTNRASLSALLTPIADCGPEVLATKKLLEDRRNELRERAAAAAARRPKRHLRYATTTTTTTRRRGAAIRAPRDLGVVEAIVEVGGFVRAGDPVLAATKMEEVLVAPEDGEVKFVVAPGALVARGQKLAIHTTCGGGCNQRRR</sequence>
<dbReference type="GO" id="GO:0016874">
    <property type="term" value="F:ligase activity"/>
    <property type="evidence" value="ECO:0007669"/>
    <property type="project" value="UniProtKB-KW"/>
</dbReference>
<dbReference type="Pfam" id="PF00364">
    <property type="entry name" value="Biotin_lipoyl"/>
    <property type="match status" value="1"/>
</dbReference>
<keyword evidence="7" id="KW-1185">Reference proteome</keyword>
<dbReference type="InterPro" id="IPR011764">
    <property type="entry name" value="Biotin_carboxylation_dom"/>
</dbReference>
<dbReference type="PROSITE" id="PS50979">
    <property type="entry name" value="BC"/>
    <property type="match status" value="1"/>
</dbReference>
<dbReference type="Proteomes" id="UP001230188">
    <property type="component" value="Unassembled WGS sequence"/>
</dbReference>
<dbReference type="Pfam" id="PF00289">
    <property type="entry name" value="Biotin_carb_N"/>
    <property type="match status" value="1"/>
</dbReference>
<dbReference type="Gene3D" id="3.30.470.20">
    <property type="entry name" value="ATP-grasp fold, B domain"/>
    <property type="match status" value="1"/>
</dbReference>
<dbReference type="InterPro" id="IPR005481">
    <property type="entry name" value="BC-like_N"/>
</dbReference>
<dbReference type="CDD" id="cd06850">
    <property type="entry name" value="biotinyl_domain"/>
    <property type="match status" value="1"/>
</dbReference>
<organism evidence="6 7">
    <name type="scientific">Chrysophaeum taylorii</name>
    <dbReference type="NCBI Taxonomy" id="2483200"/>
    <lineage>
        <taxon>Eukaryota</taxon>
        <taxon>Sar</taxon>
        <taxon>Stramenopiles</taxon>
        <taxon>Ochrophyta</taxon>
        <taxon>Pelagophyceae</taxon>
        <taxon>Pelagomonadales</taxon>
        <taxon>Pelagomonadaceae</taxon>
        <taxon>Chrysophaeum</taxon>
    </lineage>
</organism>
<dbReference type="Gene3D" id="3.40.50.20">
    <property type="match status" value="1"/>
</dbReference>
<dbReference type="Gene3D" id="2.40.50.100">
    <property type="match status" value="1"/>
</dbReference>
<name>A0AAD7U7M6_9STRA</name>
<dbReference type="InterPro" id="IPR050856">
    <property type="entry name" value="Biotin_carboxylase_complex"/>
</dbReference>
<comment type="caution">
    <text evidence="6">The sequence shown here is derived from an EMBL/GenBank/DDBJ whole genome shotgun (WGS) entry which is preliminary data.</text>
</comment>
<evidence type="ECO:0000313" key="7">
    <source>
        <dbReference type="Proteomes" id="UP001230188"/>
    </source>
</evidence>
<evidence type="ECO:0000313" key="6">
    <source>
        <dbReference type="EMBL" id="KAJ8599777.1"/>
    </source>
</evidence>
<dbReference type="AlphaFoldDB" id="A0AAD7U7M6"/>
<keyword evidence="3" id="KW-0067">ATP-binding</keyword>